<dbReference type="AlphaFoldDB" id="W9RZ72"/>
<evidence type="ECO:0000256" key="1">
    <source>
        <dbReference type="SAM" id="MobiDB-lite"/>
    </source>
</evidence>
<feature type="compositionally biased region" description="Basic and acidic residues" evidence="1">
    <location>
        <begin position="1060"/>
        <end position="1078"/>
    </location>
</feature>
<organism evidence="3 4">
    <name type="scientific">Morus notabilis</name>
    <dbReference type="NCBI Taxonomy" id="981085"/>
    <lineage>
        <taxon>Eukaryota</taxon>
        <taxon>Viridiplantae</taxon>
        <taxon>Streptophyta</taxon>
        <taxon>Embryophyta</taxon>
        <taxon>Tracheophyta</taxon>
        <taxon>Spermatophyta</taxon>
        <taxon>Magnoliopsida</taxon>
        <taxon>eudicotyledons</taxon>
        <taxon>Gunneridae</taxon>
        <taxon>Pentapetalae</taxon>
        <taxon>rosids</taxon>
        <taxon>fabids</taxon>
        <taxon>Rosales</taxon>
        <taxon>Moraceae</taxon>
        <taxon>Moreae</taxon>
        <taxon>Morus</taxon>
    </lineage>
</organism>
<gene>
    <name evidence="3" type="ORF">L484_008748</name>
</gene>
<feature type="domain" description="Myb-like" evidence="2">
    <location>
        <begin position="902"/>
        <end position="950"/>
    </location>
</feature>
<dbReference type="Gene3D" id="1.10.10.60">
    <property type="entry name" value="Homeodomain-like"/>
    <property type="match status" value="1"/>
</dbReference>
<proteinExistence type="predicted"/>
<dbReference type="InterPro" id="IPR001005">
    <property type="entry name" value="SANT/Myb"/>
</dbReference>
<feature type="region of interest" description="Disordered" evidence="1">
    <location>
        <begin position="529"/>
        <end position="567"/>
    </location>
</feature>
<feature type="compositionally biased region" description="Basic and acidic residues" evidence="1">
    <location>
        <begin position="722"/>
        <end position="740"/>
    </location>
</feature>
<dbReference type="SMART" id="SM00717">
    <property type="entry name" value="SANT"/>
    <property type="match status" value="1"/>
</dbReference>
<dbReference type="GO" id="GO:0000126">
    <property type="term" value="C:transcription factor TFIIIB complex"/>
    <property type="evidence" value="ECO:0007669"/>
    <property type="project" value="TreeGrafter"/>
</dbReference>
<reference evidence="4" key="1">
    <citation type="submission" date="2013-01" db="EMBL/GenBank/DDBJ databases">
        <title>Draft Genome Sequence of a Mulberry Tree, Morus notabilis C.K. Schneid.</title>
        <authorList>
            <person name="He N."/>
            <person name="Zhao S."/>
        </authorList>
    </citation>
    <scope>NUCLEOTIDE SEQUENCE</scope>
</reference>
<dbReference type="GO" id="GO:0001156">
    <property type="term" value="F:TFIIIC-class transcription factor complex binding"/>
    <property type="evidence" value="ECO:0007669"/>
    <property type="project" value="TreeGrafter"/>
</dbReference>
<feature type="region of interest" description="Disordered" evidence="1">
    <location>
        <begin position="438"/>
        <end position="457"/>
    </location>
</feature>
<evidence type="ECO:0000313" key="4">
    <source>
        <dbReference type="Proteomes" id="UP000030645"/>
    </source>
</evidence>
<dbReference type="STRING" id="981085.W9RZ72"/>
<evidence type="ECO:0000259" key="2">
    <source>
        <dbReference type="SMART" id="SM00717"/>
    </source>
</evidence>
<dbReference type="PANTHER" id="PTHR22929">
    <property type="entry name" value="RNA POLYMERASE III TRANSCRIPTION INITIATION FACTOR B"/>
    <property type="match status" value="1"/>
</dbReference>
<dbReference type="Pfam" id="PF15963">
    <property type="entry name" value="Myb_DNA-bind_7"/>
    <property type="match status" value="1"/>
</dbReference>
<dbReference type="PANTHER" id="PTHR22929:SF0">
    <property type="entry name" value="TRANSCRIPTION FACTOR TFIIIB COMPONENT B'' HOMOLOG"/>
    <property type="match status" value="1"/>
</dbReference>
<dbReference type="Proteomes" id="UP000030645">
    <property type="component" value="Unassembled WGS sequence"/>
</dbReference>
<dbReference type="GO" id="GO:0070898">
    <property type="term" value="P:RNA polymerase III preinitiation complex assembly"/>
    <property type="evidence" value="ECO:0007669"/>
    <property type="project" value="TreeGrafter"/>
</dbReference>
<dbReference type="CDD" id="cd00167">
    <property type="entry name" value="SANT"/>
    <property type="match status" value="1"/>
</dbReference>
<name>W9RZ72_9ROSA</name>
<accession>W9RZ72</accession>
<evidence type="ECO:0000313" key="3">
    <source>
        <dbReference type="EMBL" id="EXC04412.1"/>
    </source>
</evidence>
<dbReference type="SUPFAM" id="SSF46689">
    <property type="entry name" value="Homeodomain-like"/>
    <property type="match status" value="1"/>
</dbReference>
<feature type="compositionally biased region" description="Polar residues" evidence="1">
    <location>
        <begin position="550"/>
        <end position="563"/>
    </location>
</feature>
<feature type="region of interest" description="Disordered" evidence="1">
    <location>
        <begin position="600"/>
        <end position="619"/>
    </location>
</feature>
<feature type="compositionally biased region" description="Basic and acidic residues" evidence="1">
    <location>
        <begin position="650"/>
        <end position="665"/>
    </location>
</feature>
<keyword evidence="4" id="KW-1185">Reference proteome</keyword>
<dbReference type="InterPro" id="IPR009057">
    <property type="entry name" value="Homeodomain-like_sf"/>
</dbReference>
<feature type="region of interest" description="Disordered" evidence="1">
    <location>
        <begin position="980"/>
        <end position="1040"/>
    </location>
</feature>
<feature type="region of interest" description="Disordered" evidence="1">
    <location>
        <begin position="318"/>
        <end position="346"/>
    </location>
</feature>
<feature type="compositionally biased region" description="Polar residues" evidence="1">
    <location>
        <begin position="438"/>
        <end position="447"/>
    </location>
</feature>
<feature type="compositionally biased region" description="Polar residues" evidence="1">
    <location>
        <begin position="701"/>
        <end position="711"/>
    </location>
</feature>
<feature type="region of interest" description="Disordered" evidence="1">
    <location>
        <begin position="1"/>
        <end position="57"/>
    </location>
</feature>
<sequence>MDPFDDFFGSAPTHARAGGRFQPKVKHRPKKQTVASAPSVVPSDTKERTGGLFSPTLDAGKSVLLTAVVDDRLNIQNGVEESLKKHEDSVSGVPEGVTKDCGSVDAFLQKRGLETTSGVPEGGDGHSGSQAPESEVDLVGLDVDHFIGSGVEPASISVRVSSEQDISASAPSTLPDSIEEKLVTLPTNGLDTGASVQPAAIGKSSTEVDSMQFDVDLFDDILSESTPSSTRAGHKFRTKIKPQAQKGATRGVASSLEKTIESPASPATLPIVDSIQSVQSIEPASPATLPIVDSIQSVQSIDTGNSTPTERIDSSLATSEILGSREPPENGGYPCSNDSVPDNTRNLEVGIHSQPHATDALQSKVSVPDASEDWHSSFGKSLGENVDLFSGLEYLDDFITQTTNGTGSEASKSQCKVDMDVQHGDKFLTPFSINTDLGGSTSPSGMATHSKENFSAPADGSFESSAFTICDVAPSQTLSDFHTTNDPVTFSETVVSDKHEEVHINNGKPETKVSGTSFDFETCDATVPSGKRAGKFQPKPKLGKGKQKPSTSNPQTQVRSSLPSEDAHFVPFDNGYAHGDSISEFLREDILDCSSARFSDPSAIAPTPEIHGDTEPTNLTEATQLDDTVLGNMHSEDDPGVLGKGGKSRMGKDCTEPKYNRKNEKSSTTSQGVEGGKSSMQLRKRRRRLVDEPFDEAYDVNDSTCERPTTSNRDEDEDNDDEYRVDSMPRKRETPRKVKEPVPGNEKPGRKRKSTKEAYNESTKEPPKKFSHSSRRSKRRVEKALLDTPEDEIDPQRLPIKDLILLAEHRERIAIKDAAKLKTPQSYQRCLNSLVEFPFLLAPYFQLSYVLLRAENSFCEDASYNEETFVSEQGQYSDDDQPSYKVQPSSLYNHQSFMKKTPRARWSKQDTELFYEAVRQFGPVFSLIEQLFPGRTREQVKLKFKKEGRQHPLRLSEAITNRRKDHSHFLSVIQRLQQAAAQAKQESDENESIAVTGEEEVEEPADDTNTRERRVADAGNGSGDMSRGGISGPGDELAGQGDELANKELVLGCFNSRATMEEGETKSEWDNEAAKDQEADVAEADNSPLKFDENDDDPDRWGQYIY</sequence>
<feature type="compositionally biased region" description="Acidic residues" evidence="1">
    <location>
        <begin position="997"/>
        <end position="1006"/>
    </location>
</feature>
<dbReference type="EMBL" id="KE345471">
    <property type="protein sequence ID" value="EXC04412.1"/>
    <property type="molecule type" value="Genomic_DNA"/>
</dbReference>
<feature type="compositionally biased region" description="Basic residues" evidence="1">
    <location>
        <begin position="769"/>
        <end position="781"/>
    </location>
</feature>
<dbReference type="eggNOG" id="KOG2009">
    <property type="taxonomic scope" value="Eukaryota"/>
</dbReference>
<feature type="compositionally biased region" description="Polar residues" evidence="1">
    <location>
        <begin position="336"/>
        <end position="346"/>
    </location>
</feature>
<feature type="compositionally biased region" description="Basic and acidic residues" evidence="1">
    <location>
        <begin position="755"/>
        <end position="768"/>
    </location>
</feature>
<feature type="region of interest" description="Disordered" evidence="1">
    <location>
        <begin position="1060"/>
        <end position="1106"/>
    </location>
</feature>
<dbReference type="InterPro" id="IPR039467">
    <property type="entry name" value="TFIIIB_B''_Myb"/>
</dbReference>
<feature type="region of interest" description="Disordered" evidence="1">
    <location>
        <begin position="628"/>
        <end position="781"/>
    </location>
</feature>
<protein>
    <submittedName>
        <fullName evidence="3">Transcription factor TFIIIB component B</fullName>
    </submittedName>
</protein>